<evidence type="ECO:0000256" key="1">
    <source>
        <dbReference type="SAM" id="MobiDB-lite"/>
    </source>
</evidence>
<name>X1BJY9_9ZZZZ</name>
<organism evidence="2">
    <name type="scientific">marine sediment metagenome</name>
    <dbReference type="NCBI Taxonomy" id="412755"/>
    <lineage>
        <taxon>unclassified sequences</taxon>
        <taxon>metagenomes</taxon>
        <taxon>ecological metagenomes</taxon>
    </lineage>
</organism>
<feature type="region of interest" description="Disordered" evidence="1">
    <location>
        <begin position="1"/>
        <end position="53"/>
    </location>
</feature>
<protein>
    <submittedName>
        <fullName evidence="2">Uncharacterized protein</fullName>
    </submittedName>
</protein>
<proteinExistence type="predicted"/>
<sequence>MATDDLRYPEGMIASPHEERPTSELPAGVGVMPGSPPEEVEETELISGRGVIP</sequence>
<gene>
    <name evidence="2" type="ORF">S01H4_40938</name>
</gene>
<dbReference type="AlphaFoldDB" id="X1BJY9"/>
<dbReference type="EMBL" id="BART01022356">
    <property type="protein sequence ID" value="GAG95355.1"/>
    <property type="molecule type" value="Genomic_DNA"/>
</dbReference>
<evidence type="ECO:0000313" key="2">
    <source>
        <dbReference type="EMBL" id="GAG95355.1"/>
    </source>
</evidence>
<reference evidence="2" key="1">
    <citation type="journal article" date="2014" name="Front. Microbiol.">
        <title>High frequency of phylogenetically diverse reductive dehalogenase-homologous genes in deep subseafloor sedimentary metagenomes.</title>
        <authorList>
            <person name="Kawai M."/>
            <person name="Futagami T."/>
            <person name="Toyoda A."/>
            <person name="Takaki Y."/>
            <person name="Nishi S."/>
            <person name="Hori S."/>
            <person name="Arai W."/>
            <person name="Tsubouchi T."/>
            <person name="Morono Y."/>
            <person name="Uchiyama I."/>
            <person name="Ito T."/>
            <person name="Fujiyama A."/>
            <person name="Inagaki F."/>
            <person name="Takami H."/>
        </authorList>
    </citation>
    <scope>NUCLEOTIDE SEQUENCE</scope>
    <source>
        <strain evidence="2">Expedition CK06-06</strain>
    </source>
</reference>
<accession>X1BJY9</accession>
<comment type="caution">
    <text evidence="2">The sequence shown here is derived from an EMBL/GenBank/DDBJ whole genome shotgun (WGS) entry which is preliminary data.</text>
</comment>